<dbReference type="CDD" id="cd16913">
    <property type="entry name" value="YkuD_like"/>
    <property type="match status" value="1"/>
</dbReference>
<evidence type="ECO:0000256" key="1">
    <source>
        <dbReference type="ARBA" id="ARBA00004752"/>
    </source>
</evidence>
<feature type="active site" description="Proton donor/acceptor" evidence="7">
    <location>
        <position position="142"/>
    </location>
</feature>
<keyword evidence="5 7" id="KW-0573">Peptidoglycan synthesis</keyword>
<dbReference type="UniPathway" id="UPA00219"/>
<keyword evidence="6 7" id="KW-0961">Cell wall biogenesis/degradation</keyword>
<protein>
    <submittedName>
        <fullName evidence="9">L,D-transpeptidase catalytic domain protein</fullName>
    </submittedName>
</protein>
<comment type="caution">
    <text evidence="9">The sequence shown here is derived from an EMBL/GenBank/DDBJ whole genome shotgun (WGS) entry which is preliminary data.</text>
</comment>
<accession>A0A256FSL0</accession>
<keyword evidence="3" id="KW-0808">Transferase</keyword>
<dbReference type="EMBL" id="NNRL01000143">
    <property type="protein sequence ID" value="OYR17738.1"/>
    <property type="molecule type" value="Genomic_DNA"/>
</dbReference>
<dbReference type="GO" id="GO:0071555">
    <property type="term" value="P:cell wall organization"/>
    <property type="evidence" value="ECO:0007669"/>
    <property type="project" value="UniProtKB-UniRule"/>
</dbReference>
<keyword evidence="10" id="KW-1185">Reference proteome</keyword>
<organism evidence="9 10">
    <name type="scientific">Brucella grignonensis</name>
    <dbReference type="NCBI Taxonomy" id="94627"/>
    <lineage>
        <taxon>Bacteria</taxon>
        <taxon>Pseudomonadati</taxon>
        <taxon>Pseudomonadota</taxon>
        <taxon>Alphaproteobacteria</taxon>
        <taxon>Hyphomicrobiales</taxon>
        <taxon>Brucellaceae</taxon>
        <taxon>Brucella/Ochrobactrum group</taxon>
        <taxon>Brucella</taxon>
    </lineage>
</organism>
<evidence type="ECO:0000313" key="9">
    <source>
        <dbReference type="EMBL" id="OYR17738.1"/>
    </source>
</evidence>
<comment type="pathway">
    <text evidence="1 7">Cell wall biogenesis; peptidoglycan biosynthesis.</text>
</comment>
<dbReference type="AlphaFoldDB" id="A0A256FSL0"/>
<dbReference type="PANTHER" id="PTHR36699">
    <property type="entry name" value="LD-TRANSPEPTIDASE"/>
    <property type="match status" value="1"/>
</dbReference>
<dbReference type="GO" id="GO:0008360">
    <property type="term" value="P:regulation of cell shape"/>
    <property type="evidence" value="ECO:0007669"/>
    <property type="project" value="UniProtKB-UniRule"/>
</dbReference>
<dbReference type="Proteomes" id="UP000216478">
    <property type="component" value="Unassembled WGS sequence"/>
</dbReference>
<evidence type="ECO:0000256" key="4">
    <source>
        <dbReference type="ARBA" id="ARBA00022960"/>
    </source>
</evidence>
<reference evidence="9 10" key="1">
    <citation type="submission" date="2017-07" db="EMBL/GenBank/DDBJ databases">
        <title>Phylogenetic study on the rhizospheric bacterium Ochrobactrum sp. A44.</title>
        <authorList>
            <person name="Krzyzanowska D.M."/>
            <person name="Ossowicki A."/>
            <person name="Rajewska M."/>
            <person name="Maciag T."/>
            <person name="Kaczynski Z."/>
            <person name="Czerwicka M."/>
            <person name="Jafra S."/>
        </authorList>
    </citation>
    <scope>NUCLEOTIDE SEQUENCE [LARGE SCALE GENOMIC DNA]</scope>
    <source>
        <strain evidence="9 10">OgA9a</strain>
    </source>
</reference>
<evidence type="ECO:0000256" key="6">
    <source>
        <dbReference type="ARBA" id="ARBA00023316"/>
    </source>
</evidence>
<feature type="domain" description="L,D-TPase catalytic" evidence="8">
    <location>
        <begin position="50"/>
        <end position="181"/>
    </location>
</feature>
<evidence type="ECO:0000256" key="3">
    <source>
        <dbReference type="ARBA" id="ARBA00022679"/>
    </source>
</evidence>
<keyword evidence="4 7" id="KW-0133">Cell shape</keyword>
<dbReference type="Pfam" id="PF03734">
    <property type="entry name" value="YkuD"/>
    <property type="match status" value="1"/>
</dbReference>
<evidence type="ECO:0000313" key="10">
    <source>
        <dbReference type="Proteomes" id="UP000216478"/>
    </source>
</evidence>
<evidence type="ECO:0000256" key="5">
    <source>
        <dbReference type="ARBA" id="ARBA00022984"/>
    </source>
</evidence>
<dbReference type="GO" id="GO:0016740">
    <property type="term" value="F:transferase activity"/>
    <property type="evidence" value="ECO:0007669"/>
    <property type="project" value="UniProtKB-KW"/>
</dbReference>
<evidence type="ECO:0000259" key="8">
    <source>
        <dbReference type="PROSITE" id="PS52029"/>
    </source>
</evidence>
<feature type="active site" description="Nucleophile" evidence="7">
    <location>
        <position position="150"/>
    </location>
</feature>
<dbReference type="InterPro" id="IPR005490">
    <property type="entry name" value="LD_TPept_cat_dom"/>
</dbReference>
<comment type="similarity">
    <text evidence="2">Belongs to the YkuD family.</text>
</comment>
<dbReference type="GO" id="GO:0009252">
    <property type="term" value="P:peptidoglycan biosynthetic process"/>
    <property type="evidence" value="ECO:0007669"/>
    <property type="project" value="UniProtKB-UniPathway"/>
</dbReference>
<gene>
    <name evidence="9" type="ORF">CEV33_4968</name>
</gene>
<dbReference type="InterPro" id="IPR038063">
    <property type="entry name" value="Transpep_catalytic_dom"/>
</dbReference>
<proteinExistence type="inferred from homology"/>
<dbReference type="PROSITE" id="PS52029">
    <property type="entry name" value="LD_TPASE"/>
    <property type="match status" value="1"/>
</dbReference>
<dbReference type="SUPFAM" id="SSF141523">
    <property type="entry name" value="L,D-transpeptidase catalytic domain-like"/>
    <property type="match status" value="1"/>
</dbReference>
<sequence length="336" mass="37477">MGSVTLLGAAALSGCQTGFLPDVTTKANAPIPPKLLADIRKKNMSVGSPILLRVFKVEAELEVWKQDRKGRFALLKTYPICKWSGDLGPKIAEGDRQTPEGFYDIRPGQMNPDSEYYLSFNLGFPNAFDRAHGRTGTHLMVHGDCSSQGCYAMTDAQILEIFALGRESFSGGQRSFQVQAYPFRMTPTNLARHRNSPHLPFWRMLKEGNDHFEVTRRQPKVDVCDKRYVFNAIGPGDGTTPMNFDPLDSCPAYEVPQAIAQEVRKKQRSDDQEFERLVAQGAETAPIKSGRDGGMHSFWVDKLRPREIVDQHGNLKLVVDGTNAAPFNAYKSPTRP</sequence>
<dbReference type="PANTHER" id="PTHR36699:SF1">
    <property type="entry name" value="L,D-TRANSPEPTIDASE YAFK-RELATED"/>
    <property type="match status" value="1"/>
</dbReference>
<name>A0A256FSL0_9HYPH</name>
<evidence type="ECO:0000256" key="7">
    <source>
        <dbReference type="PROSITE-ProRule" id="PRU01373"/>
    </source>
</evidence>
<evidence type="ECO:0000256" key="2">
    <source>
        <dbReference type="ARBA" id="ARBA00005992"/>
    </source>
</evidence>
<dbReference type="GO" id="GO:0004180">
    <property type="term" value="F:carboxypeptidase activity"/>
    <property type="evidence" value="ECO:0007669"/>
    <property type="project" value="UniProtKB-ARBA"/>
</dbReference>